<organism evidence="1 2">
    <name type="scientific">Lutispora saccharofermentans</name>
    <dbReference type="NCBI Taxonomy" id="3024236"/>
    <lineage>
        <taxon>Bacteria</taxon>
        <taxon>Bacillati</taxon>
        <taxon>Bacillota</taxon>
        <taxon>Clostridia</taxon>
        <taxon>Lutisporales</taxon>
        <taxon>Lutisporaceae</taxon>
        <taxon>Lutispora</taxon>
    </lineage>
</organism>
<evidence type="ECO:0000313" key="2">
    <source>
        <dbReference type="Proteomes" id="UP001651880"/>
    </source>
</evidence>
<proteinExistence type="predicted"/>
<gene>
    <name evidence="1" type="ORF">LJD61_12325</name>
</gene>
<name>A0ABT1NGE0_9FIRM</name>
<sequence>MKAYLISYDISRNSKKTYSLYKVIKDCADQDSWVQCFNNLWIIKSSQDISTIYESIKEVLDSYDCFLVVEITNNCDGWLETNIWDYIGNNIFHRDKISPEI</sequence>
<reference evidence="1 2" key="1">
    <citation type="submission" date="2021-10" db="EMBL/GenBank/DDBJ databases">
        <title>Lutispora strain m25 sp. nov., a thermophilic, non-spore-forming bacterium isolated from a lab-scale methanogenic bioreactor digesting anaerobic sludge.</title>
        <authorList>
            <person name="El Houari A."/>
            <person name="Mcdonald J."/>
        </authorList>
    </citation>
    <scope>NUCLEOTIDE SEQUENCE [LARGE SCALE GENOMIC DNA]</scope>
    <source>
        <strain evidence="2">m25</strain>
    </source>
</reference>
<dbReference type="RefSeq" id="WP_255227851.1">
    <property type="nucleotide sequence ID" value="NZ_JAJEKE010000011.1"/>
</dbReference>
<keyword evidence="2" id="KW-1185">Reference proteome</keyword>
<dbReference type="Proteomes" id="UP001651880">
    <property type="component" value="Unassembled WGS sequence"/>
</dbReference>
<protein>
    <submittedName>
        <fullName evidence="1">Uncharacterized protein</fullName>
    </submittedName>
</protein>
<dbReference type="EMBL" id="JAJEKE010000011">
    <property type="protein sequence ID" value="MCQ1530330.1"/>
    <property type="molecule type" value="Genomic_DNA"/>
</dbReference>
<comment type="caution">
    <text evidence="1">The sequence shown here is derived from an EMBL/GenBank/DDBJ whole genome shotgun (WGS) entry which is preliminary data.</text>
</comment>
<evidence type="ECO:0000313" key="1">
    <source>
        <dbReference type="EMBL" id="MCQ1530330.1"/>
    </source>
</evidence>
<accession>A0ABT1NGE0</accession>